<evidence type="ECO:0000313" key="3">
    <source>
        <dbReference type="Proteomes" id="UP000178946"/>
    </source>
</evidence>
<organism evidence="2 3">
    <name type="scientific">Candidatus Wolfebacteria bacterium RIFCSPLOWO2_01_FULL_45_19</name>
    <dbReference type="NCBI Taxonomy" id="1802557"/>
    <lineage>
        <taxon>Bacteria</taxon>
        <taxon>Candidatus Wolfeibacteriota</taxon>
    </lineage>
</organism>
<proteinExistence type="predicted"/>
<sequence>MYSGQKGFTLIELLIYISIFAVVLTAFMAVFVQVLRVQNRQTATTEVINQAQFLTQRIQQLVRQADAINIQTGTTTPTLVLAFASSSLNPTTIREINGKVTLQQGTGAELELSSDKVIINQLNFSKCSLPTDEEPFRGMVFINLKLSYDSGGNPQLDFSQVVRSSATPLRYKGGTDTGTGCAPPGLEGGGASETTNIDSTFKYAWSDYVGWLDFRASGGDVIVASSTVTGKAWNSNIGWIYLDCTTLGSCAVSFGVTNDGNGTLANYAWNDEVGWLSFNCSDESCTPVDYKVTINTTNGDFSGWAWNDNIGWVSFNCVNTDTCGTASYKVNTTWRP</sequence>
<dbReference type="EMBL" id="MGIR01000001">
    <property type="protein sequence ID" value="OGM91724.1"/>
    <property type="molecule type" value="Genomic_DNA"/>
</dbReference>
<evidence type="ECO:0000256" key="1">
    <source>
        <dbReference type="SAM" id="Phobius"/>
    </source>
</evidence>
<evidence type="ECO:0000313" key="2">
    <source>
        <dbReference type="EMBL" id="OGM91724.1"/>
    </source>
</evidence>
<comment type="caution">
    <text evidence="2">The sequence shown here is derived from an EMBL/GenBank/DDBJ whole genome shotgun (WGS) entry which is preliminary data.</text>
</comment>
<accession>A0A1F8DT07</accession>
<protein>
    <submittedName>
        <fullName evidence="2">Uncharacterized protein</fullName>
    </submittedName>
</protein>
<name>A0A1F8DT07_9BACT</name>
<gene>
    <name evidence="2" type="ORF">A3A20_02200</name>
</gene>
<dbReference type="Pfam" id="PF07963">
    <property type="entry name" value="N_methyl"/>
    <property type="match status" value="1"/>
</dbReference>
<keyword evidence="1" id="KW-1133">Transmembrane helix</keyword>
<keyword evidence="1" id="KW-0812">Transmembrane</keyword>
<reference evidence="2 3" key="1">
    <citation type="journal article" date="2016" name="Nat. Commun.">
        <title>Thousands of microbial genomes shed light on interconnected biogeochemical processes in an aquifer system.</title>
        <authorList>
            <person name="Anantharaman K."/>
            <person name="Brown C.T."/>
            <person name="Hug L.A."/>
            <person name="Sharon I."/>
            <person name="Castelle C.J."/>
            <person name="Probst A.J."/>
            <person name="Thomas B.C."/>
            <person name="Singh A."/>
            <person name="Wilkins M.J."/>
            <person name="Karaoz U."/>
            <person name="Brodie E.L."/>
            <person name="Williams K.H."/>
            <person name="Hubbard S.S."/>
            <person name="Banfield J.F."/>
        </authorList>
    </citation>
    <scope>NUCLEOTIDE SEQUENCE [LARGE SCALE GENOMIC DNA]</scope>
</reference>
<dbReference type="Proteomes" id="UP000178946">
    <property type="component" value="Unassembled WGS sequence"/>
</dbReference>
<keyword evidence="1" id="KW-0472">Membrane</keyword>
<dbReference type="NCBIfam" id="TIGR02532">
    <property type="entry name" value="IV_pilin_GFxxxE"/>
    <property type="match status" value="1"/>
</dbReference>
<dbReference type="InterPro" id="IPR012902">
    <property type="entry name" value="N_methyl_site"/>
</dbReference>
<feature type="transmembrane region" description="Helical" evidence="1">
    <location>
        <begin position="13"/>
        <end position="35"/>
    </location>
</feature>
<dbReference type="AlphaFoldDB" id="A0A1F8DT07"/>
<dbReference type="STRING" id="1802557.A3A20_02200"/>